<dbReference type="InterPro" id="IPR011009">
    <property type="entry name" value="Kinase-like_dom_sf"/>
</dbReference>
<comment type="caution">
    <text evidence="2">The sequence shown here is derived from an EMBL/GenBank/DDBJ whole genome shotgun (WGS) entry which is preliminary data.</text>
</comment>
<gene>
    <name evidence="2" type="ORF">GKQ77_21465</name>
</gene>
<keyword evidence="3" id="KW-1185">Reference proteome</keyword>
<protein>
    <recommendedName>
        <fullName evidence="1">Aminoglycoside phosphotransferase domain-containing protein</fullName>
    </recommendedName>
</protein>
<dbReference type="Proteomes" id="UP001197114">
    <property type="component" value="Unassembled WGS sequence"/>
</dbReference>
<reference evidence="2 3" key="1">
    <citation type="submission" date="2019-11" db="EMBL/GenBank/DDBJ databases">
        <authorList>
            <person name="Ay H."/>
        </authorList>
    </citation>
    <scope>NUCLEOTIDE SEQUENCE [LARGE SCALE GENOMIC DNA]</scope>
    <source>
        <strain evidence="2 3">BG9H</strain>
    </source>
</reference>
<accession>A0ABS6YRP2</accession>
<name>A0ABS6YRP2_9ACTN</name>
<evidence type="ECO:0000259" key="1">
    <source>
        <dbReference type="Pfam" id="PF01636"/>
    </source>
</evidence>
<proteinExistence type="predicted"/>
<evidence type="ECO:0000313" key="3">
    <source>
        <dbReference type="Proteomes" id="UP001197114"/>
    </source>
</evidence>
<evidence type="ECO:0000313" key="2">
    <source>
        <dbReference type="EMBL" id="MBW5424103.1"/>
    </source>
</evidence>
<dbReference type="RefSeq" id="WP_219690567.1">
    <property type="nucleotide sequence ID" value="NZ_WMBF01000267.1"/>
</dbReference>
<dbReference type="Pfam" id="PF01636">
    <property type="entry name" value="APH"/>
    <property type="match status" value="1"/>
</dbReference>
<organism evidence="2 3">
    <name type="scientific">Streptomyces anatolicus</name>
    <dbReference type="NCBI Taxonomy" id="2675858"/>
    <lineage>
        <taxon>Bacteria</taxon>
        <taxon>Bacillati</taxon>
        <taxon>Actinomycetota</taxon>
        <taxon>Actinomycetes</taxon>
        <taxon>Kitasatosporales</taxon>
        <taxon>Streptomycetaceae</taxon>
        <taxon>Streptomyces</taxon>
    </lineage>
</organism>
<sequence>MNFSAIPLERGGEPCLLVLDGGTRWELPRHRHSDPREVNSALHHRYGVEVGTLDVIPVPTGAGEDGAPPSYLFVHETHSPGTALPRGARWAPVAELAASCHRFLPGQERLLGLWSACRDRREDEAWLPWRRPGWFAEVTGWAAEELHGIGVEVVGPAEQDGFRAWSCQLRLPTTAGVVHLKASPPPHAHEPALTRLLAEWFPGAVPRVLAWDSDRRLMLTADFGPVSRPVGAARVAAGFAAVARRIGVIQRQAAAYAAEIAATGCPAHRLTLLPERFEGLLDEVRGGGPGKRITPVRRSGQGELTDEESLRLRRLVPALARDCARLAALDLPESVVHHDLWRGNFRVEGDEALVFDWADSVLTHPFLQLDVLLGDLAAAGGSAGDRERVLGGYLAAWAGHRPPTRLREGAALAARIAPVSRALLMRDRLTGAPSHIRRRYRGAVTAPLRARLAPDRAGAGT</sequence>
<dbReference type="InterPro" id="IPR002575">
    <property type="entry name" value="Aminoglycoside_PTrfase"/>
</dbReference>
<dbReference type="EMBL" id="WMBF01000267">
    <property type="protein sequence ID" value="MBW5424103.1"/>
    <property type="molecule type" value="Genomic_DNA"/>
</dbReference>
<dbReference type="SUPFAM" id="SSF56112">
    <property type="entry name" value="Protein kinase-like (PK-like)"/>
    <property type="match status" value="1"/>
</dbReference>
<feature type="domain" description="Aminoglycoside phosphotransferase" evidence="1">
    <location>
        <begin position="250"/>
        <end position="401"/>
    </location>
</feature>